<dbReference type="Proteomes" id="UP000620139">
    <property type="component" value="Unassembled WGS sequence"/>
</dbReference>
<name>A0A931IT00_9BURK</name>
<evidence type="ECO:0008006" key="3">
    <source>
        <dbReference type="Google" id="ProtNLM"/>
    </source>
</evidence>
<protein>
    <recommendedName>
        <fullName evidence="3">Solute-binding protein family 3/N-terminal domain-containing protein</fullName>
    </recommendedName>
</protein>
<dbReference type="SUPFAM" id="SSF53850">
    <property type="entry name" value="Periplasmic binding protein-like II"/>
    <property type="match status" value="1"/>
</dbReference>
<gene>
    <name evidence="1" type="ORF">I7X43_04835</name>
</gene>
<proteinExistence type="predicted"/>
<organism evidence="1 2">
    <name type="scientific">Inhella gelatinilytica</name>
    <dbReference type="NCBI Taxonomy" id="2795030"/>
    <lineage>
        <taxon>Bacteria</taxon>
        <taxon>Pseudomonadati</taxon>
        <taxon>Pseudomonadota</taxon>
        <taxon>Betaproteobacteria</taxon>
        <taxon>Burkholderiales</taxon>
        <taxon>Sphaerotilaceae</taxon>
        <taxon>Inhella</taxon>
    </lineage>
</organism>
<reference evidence="1" key="1">
    <citation type="submission" date="2020-12" db="EMBL/GenBank/DDBJ databases">
        <title>The genome sequence of Inhella sp. 4Y17.</title>
        <authorList>
            <person name="Liu Y."/>
        </authorList>
    </citation>
    <scope>NUCLEOTIDE SEQUENCE</scope>
    <source>
        <strain evidence="1">4Y10</strain>
    </source>
</reference>
<accession>A0A931IT00</accession>
<comment type="caution">
    <text evidence="1">The sequence shown here is derived from an EMBL/GenBank/DDBJ whole genome shotgun (WGS) entry which is preliminary data.</text>
</comment>
<dbReference type="EMBL" id="JAEDAL010000001">
    <property type="protein sequence ID" value="MBH9552172.1"/>
    <property type="molecule type" value="Genomic_DNA"/>
</dbReference>
<dbReference type="AlphaFoldDB" id="A0A931IT00"/>
<keyword evidence="2" id="KW-1185">Reference proteome</keyword>
<dbReference type="RefSeq" id="WP_198099741.1">
    <property type="nucleotide sequence ID" value="NZ_JAEDAL010000001.1"/>
</dbReference>
<evidence type="ECO:0000313" key="1">
    <source>
        <dbReference type="EMBL" id="MBH9552172.1"/>
    </source>
</evidence>
<evidence type="ECO:0000313" key="2">
    <source>
        <dbReference type="Proteomes" id="UP000620139"/>
    </source>
</evidence>
<sequence length="306" mass="33826">MHPPHESAKASGLPRRAVALGGAAACLAPGATPAKKPPWRWLASDYAPIAIRQGPDAGQGYGQRMLDEVLWPALAEHDHELTFVSSARLEAELRDQPATCAVLLRKTPKRAETWLYSVPMIRHLPVGLVVRAAELRNLRDLINARGEISLARYLDRGHVVGVVGNRANGAGIDGLLEQRPQQRRSIVITDANRATMAMVQRQHDLSATLAYSFEVTYFNRQKARSETGQAALTWLAIAEQSDTLLAHAVCGRSPAGQAHIDAINALLRRSGVRERLQTLYETWLDEPERKRLAALRQQMGSKFFEE</sequence>